<name>Q5B2B1_EMENI</name>
<dbReference type="OrthoDB" id="5275938at2759"/>
<evidence type="ECO:0000313" key="2">
    <source>
        <dbReference type="EMBL" id="CBF82107.1"/>
    </source>
</evidence>
<evidence type="ECO:0008006" key="4">
    <source>
        <dbReference type="Google" id="ProtNLM"/>
    </source>
</evidence>
<protein>
    <recommendedName>
        <fullName evidence="4">BTB domain-containing protein</fullName>
    </recommendedName>
</protein>
<reference evidence="3" key="1">
    <citation type="journal article" date="2005" name="Nature">
        <title>Sequencing of Aspergillus nidulans and comparative analysis with A. fumigatus and A. oryzae.</title>
        <authorList>
            <person name="Galagan J.E."/>
            <person name="Calvo S.E."/>
            <person name="Cuomo C."/>
            <person name="Ma L.J."/>
            <person name="Wortman J.R."/>
            <person name="Batzoglou S."/>
            <person name="Lee S.I."/>
            <person name="Basturkmen M."/>
            <person name="Spevak C.C."/>
            <person name="Clutterbuck J."/>
            <person name="Kapitonov V."/>
            <person name="Jurka J."/>
            <person name="Scazzocchio C."/>
            <person name="Farman M."/>
            <person name="Butler J."/>
            <person name="Purcell S."/>
            <person name="Harris S."/>
            <person name="Braus G.H."/>
            <person name="Draht O."/>
            <person name="Busch S."/>
            <person name="D'Enfert C."/>
            <person name="Bouchier C."/>
            <person name="Goldman G.H."/>
            <person name="Bell-Pedersen D."/>
            <person name="Griffiths-Jones S."/>
            <person name="Doonan J.H."/>
            <person name="Yu J."/>
            <person name="Vienken K."/>
            <person name="Pain A."/>
            <person name="Freitag M."/>
            <person name="Selker E.U."/>
            <person name="Archer D.B."/>
            <person name="Penalva M.A."/>
            <person name="Oakley B.R."/>
            <person name="Momany M."/>
            <person name="Tanaka T."/>
            <person name="Kumagai T."/>
            <person name="Asai K."/>
            <person name="Machida M."/>
            <person name="Nierman W.C."/>
            <person name="Denning D.W."/>
            <person name="Caddick M."/>
            <person name="Hynes M."/>
            <person name="Paoletti M."/>
            <person name="Fischer R."/>
            <person name="Miller B."/>
            <person name="Dyer P."/>
            <person name="Sachs M.S."/>
            <person name="Osmani S.A."/>
            <person name="Birren B.W."/>
        </authorList>
    </citation>
    <scope>NUCLEOTIDE SEQUENCE [LARGE SCALE GENOMIC DNA]</scope>
    <source>
        <strain evidence="3">FGSC A4 / ATCC 38163 / CBS 112.46 / NRRL 194 / M139</strain>
    </source>
</reference>
<keyword evidence="3" id="KW-1185">Reference proteome</keyword>
<accession>C8VGV8</accession>
<dbReference type="STRING" id="227321.Q5B2B1"/>
<feature type="region of interest" description="Disordered" evidence="1">
    <location>
        <begin position="318"/>
        <end position="338"/>
    </location>
</feature>
<organism evidence="2 3">
    <name type="scientific">Emericella nidulans (strain FGSC A4 / ATCC 38163 / CBS 112.46 / NRRL 194 / M139)</name>
    <name type="common">Aspergillus nidulans</name>
    <dbReference type="NCBI Taxonomy" id="227321"/>
    <lineage>
        <taxon>Eukaryota</taxon>
        <taxon>Fungi</taxon>
        <taxon>Dikarya</taxon>
        <taxon>Ascomycota</taxon>
        <taxon>Pezizomycotina</taxon>
        <taxon>Eurotiomycetes</taxon>
        <taxon>Eurotiomycetidae</taxon>
        <taxon>Eurotiales</taxon>
        <taxon>Aspergillaceae</taxon>
        <taxon>Aspergillus</taxon>
        <taxon>Aspergillus subgen. Nidulantes</taxon>
    </lineage>
</organism>
<dbReference type="Gene3D" id="3.30.710.10">
    <property type="entry name" value="Potassium Channel Kv1.1, Chain A"/>
    <property type="match status" value="1"/>
</dbReference>
<dbReference type="GeneID" id="2871608"/>
<dbReference type="InterPro" id="IPR011333">
    <property type="entry name" value="SKP1/BTB/POZ_sf"/>
</dbReference>
<evidence type="ECO:0000256" key="1">
    <source>
        <dbReference type="SAM" id="MobiDB-lite"/>
    </source>
</evidence>
<gene>
    <name evidence="2" type="ORF">ANIA_05319</name>
</gene>
<dbReference type="VEuPathDB" id="FungiDB:AN5319"/>
<dbReference type="RefSeq" id="XP_662923.1">
    <property type="nucleotide sequence ID" value="XM_657831.1"/>
</dbReference>
<sequence>MSTEVIDPYGDIIVACSNVNFLVSSNALSLASPVFYSMFRPGIKEGLAVRGIPGSLDVPVIPFPDDDSDTFLLFCNLAHHKLPALPETLNATLLKDLAVFIVKYACRPAIIDRGWLWITKDELSAELSPEDCWNALLFAYAMDLPDRFSYFSGKLLSSRRQSFSNWDYALANLEFIPHHVLEQLDIKQALLHFNVETALMEIVSVAQTKSSKECRKLKMFLGSYSQILWKAGILPGMLELRRKTLPQIMQCALGLPAISYNPGSGECDGYYNECYCSHANELDIKQHLLKELMKCAEDEQAGICLLCVKREPCDKHPRLHKEDGNLGNEEKEVSGPAI</sequence>
<dbReference type="InParanoid" id="Q5B2B1"/>
<dbReference type="Proteomes" id="UP000000560">
    <property type="component" value="Chromosome V"/>
</dbReference>
<dbReference type="SUPFAM" id="SSF54695">
    <property type="entry name" value="POZ domain"/>
    <property type="match status" value="1"/>
</dbReference>
<dbReference type="KEGG" id="ani:ANIA_05319"/>
<evidence type="ECO:0000313" key="3">
    <source>
        <dbReference type="Proteomes" id="UP000000560"/>
    </source>
</evidence>
<reference evidence="3" key="2">
    <citation type="journal article" date="2009" name="Fungal Genet. Biol.">
        <title>The 2008 update of the Aspergillus nidulans genome annotation: a community effort.</title>
        <authorList>
            <person name="Wortman J.R."/>
            <person name="Gilsenan J.M."/>
            <person name="Joardar V."/>
            <person name="Deegan J."/>
            <person name="Clutterbuck J."/>
            <person name="Andersen M.R."/>
            <person name="Archer D."/>
            <person name="Bencina M."/>
            <person name="Braus G."/>
            <person name="Coutinho P."/>
            <person name="von Dohren H."/>
            <person name="Doonan J."/>
            <person name="Driessen A.J."/>
            <person name="Durek P."/>
            <person name="Espeso E."/>
            <person name="Fekete E."/>
            <person name="Flipphi M."/>
            <person name="Estrada C.G."/>
            <person name="Geysens S."/>
            <person name="Goldman G."/>
            <person name="de Groot P.W."/>
            <person name="Hansen K."/>
            <person name="Harris S.D."/>
            <person name="Heinekamp T."/>
            <person name="Helmstaedt K."/>
            <person name="Henrissat B."/>
            <person name="Hofmann G."/>
            <person name="Homan T."/>
            <person name="Horio T."/>
            <person name="Horiuchi H."/>
            <person name="James S."/>
            <person name="Jones M."/>
            <person name="Karaffa L."/>
            <person name="Karanyi Z."/>
            <person name="Kato M."/>
            <person name="Keller N."/>
            <person name="Kelly D.E."/>
            <person name="Kiel J.A."/>
            <person name="Kim J.M."/>
            <person name="van der Klei I.J."/>
            <person name="Klis F.M."/>
            <person name="Kovalchuk A."/>
            <person name="Krasevec N."/>
            <person name="Kubicek C.P."/>
            <person name="Liu B."/>
            <person name="Maccabe A."/>
            <person name="Meyer V."/>
            <person name="Mirabito P."/>
            <person name="Miskei M."/>
            <person name="Mos M."/>
            <person name="Mullins J."/>
            <person name="Nelson D.R."/>
            <person name="Nielsen J."/>
            <person name="Oakley B.R."/>
            <person name="Osmani S.A."/>
            <person name="Pakula T."/>
            <person name="Paszewski A."/>
            <person name="Paulsen I."/>
            <person name="Pilsyk S."/>
            <person name="Pocsi I."/>
            <person name="Punt P.J."/>
            <person name="Ram A.F."/>
            <person name="Ren Q."/>
            <person name="Robellet X."/>
            <person name="Robson G."/>
            <person name="Seiboth B."/>
            <person name="van Solingen P."/>
            <person name="Specht T."/>
            <person name="Sun J."/>
            <person name="Taheri-Talesh N."/>
            <person name="Takeshita N."/>
            <person name="Ussery D."/>
            <person name="vanKuyk P.A."/>
            <person name="Visser H."/>
            <person name="van de Vondervoort P.J."/>
            <person name="de Vries R.P."/>
            <person name="Walton J."/>
            <person name="Xiang X."/>
            <person name="Xiong Y."/>
            <person name="Zeng A.P."/>
            <person name="Brandt B.W."/>
            <person name="Cornell M.J."/>
            <person name="van den Hondel C.A."/>
            <person name="Visser J."/>
            <person name="Oliver S.G."/>
            <person name="Turner G."/>
        </authorList>
    </citation>
    <scope>GENOME REANNOTATION</scope>
    <source>
        <strain evidence="3">FGSC A4 / ATCC 38163 / CBS 112.46 / NRRL 194 / M139</strain>
    </source>
</reference>
<accession>Q5B2B1</accession>
<proteinExistence type="predicted"/>
<dbReference type="OMA" id="RYTHPSF"/>
<dbReference type="EMBL" id="BN001305">
    <property type="protein sequence ID" value="CBF82107.1"/>
    <property type="molecule type" value="Genomic_DNA"/>
</dbReference>
<dbReference type="HOGENOM" id="CLU_054243_1_0_1"/>
<dbReference type="AlphaFoldDB" id="Q5B2B1"/>